<evidence type="ECO:0000256" key="32">
    <source>
        <dbReference type="ARBA" id="ARBA00048058"/>
    </source>
</evidence>
<dbReference type="InterPro" id="IPR001087">
    <property type="entry name" value="GDSL"/>
</dbReference>
<keyword evidence="11" id="KW-0378">Hydrolase</keyword>
<evidence type="ECO:0000313" key="51">
    <source>
        <dbReference type="RefSeq" id="XP_060042784.1"/>
    </source>
</evidence>
<comment type="catalytic activity">
    <reaction evidence="43">
        <text>1-hexadecanoyl-2-(9Z)-octadecenoyl-3-octadecanoyl-sn-glycerol + H2O = 1-hexadecanoyl-3-octadecanoyl-sn-glycerol + (9Z)-octadecenoate + H(+)</text>
        <dbReference type="Rhea" id="RHEA:41103"/>
        <dbReference type="ChEBI" id="CHEBI:15377"/>
        <dbReference type="ChEBI" id="CHEBI:15378"/>
        <dbReference type="ChEBI" id="CHEBI:30823"/>
        <dbReference type="ChEBI" id="CHEBI:77623"/>
        <dbReference type="ChEBI" id="CHEBI:77624"/>
    </reaction>
    <physiologicalReaction direction="left-to-right" evidence="43">
        <dbReference type="Rhea" id="RHEA:41104"/>
    </physiologicalReaction>
</comment>
<evidence type="ECO:0000256" key="5">
    <source>
        <dbReference type="ARBA" id="ARBA00013279"/>
    </source>
</evidence>
<keyword evidence="14 48" id="KW-0472">Membrane</keyword>
<dbReference type="Gene3D" id="3.40.50.1110">
    <property type="entry name" value="SGNH hydrolase"/>
    <property type="match status" value="2"/>
</dbReference>
<evidence type="ECO:0000256" key="15">
    <source>
        <dbReference type="ARBA" id="ARBA00023180"/>
    </source>
</evidence>
<comment type="catalytic activity">
    <reaction evidence="29">
        <text>2,3-di-(9Z)-octadecenoyl-sn-glycerol + H2O = 3-(9Z-octadecenoyl)-sn-glycerol + (9Z)-octadecenoate + H(+)</text>
        <dbReference type="Rhea" id="RHEA:42604"/>
        <dbReference type="ChEBI" id="CHEBI:15377"/>
        <dbReference type="ChEBI" id="CHEBI:15378"/>
        <dbReference type="ChEBI" id="CHEBI:30823"/>
        <dbReference type="ChEBI" id="CHEBI:75824"/>
        <dbReference type="ChEBI" id="CHEBI:75938"/>
    </reaction>
    <physiologicalReaction direction="left-to-right" evidence="29">
        <dbReference type="Rhea" id="RHEA:42605"/>
    </physiologicalReaction>
</comment>
<comment type="catalytic activity">
    <reaction evidence="25">
        <text>1-hexadecanoyl-2-(9Z)-octadecenoyl-3-octadecanoyl-sn-glycerol + H2O = 2-(9Z-octadecenoyl)-3-octadecanoyl-sn-glycerol + hexadecanoate + H(+)</text>
        <dbReference type="Rhea" id="RHEA:41107"/>
        <dbReference type="ChEBI" id="CHEBI:7896"/>
        <dbReference type="ChEBI" id="CHEBI:15377"/>
        <dbReference type="ChEBI" id="CHEBI:15378"/>
        <dbReference type="ChEBI" id="CHEBI:75558"/>
        <dbReference type="ChEBI" id="CHEBI:77623"/>
    </reaction>
    <physiologicalReaction direction="left-to-right" evidence="25">
        <dbReference type="Rhea" id="RHEA:41108"/>
    </physiologicalReaction>
</comment>
<feature type="signal peptide" evidence="49">
    <location>
        <begin position="1"/>
        <end position="25"/>
    </location>
</feature>
<dbReference type="EC" id="3.1.1.4" evidence="4"/>
<evidence type="ECO:0000256" key="42">
    <source>
        <dbReference type="ARBA" id="ARBA00048872"/>
    </source>
</evidence>
<comment type="catalytic activity">
    <reaction evidence="41">
        <text>1,3-dihexadecanoyl-2-(9Z-octadecenoyl)glycerol + H2O = 1,3-dihexadecanoylglycerol + (9Z)-octadecenoate + H(+)</text>
        <dbReference type="Rhea" id="RHEA:40983"/>
        <dbReference type="ChEBI" id="CHEBI:15377"/>
        <dbReference type="ChEBI" id="CHEBI:15378"/>
        <dbReference type="ChEBI" id="CHEBI:30823"/>
        <dbReference type="ChEBI" id="CHEBI:75688"/>
        <dbReference type="ChEBI" id="CHEBI:77619"/>
    </reaction>
    <physiologicalReaction direction="left-to-right" evidence="41">
        <dbReference type="Rhea" id="RHEA:40984"/>
    </physiologicalReaction>
</comment>
<evidence type="ECO:0000256" key="2">
    <source>
        <dbReference type="ARBA" id="ARBA00009979"/>
    </source>
</evidence>
<comment type="catalytic activity">
    <reaction evidence="45">
        <text>1,3-di-(9Z-octadecenoyl)-glycerol + H2O = 1-(9Z-octadecenoyl)-glycerol + (9Z)-octadecenoate + H(+)</text>
        <dbReference type="Rhea" id="RHEA:39939"/>
        <dbReference type="ChEBI" id="CHEBI:15377"/>
        <dbReference type="ChEBI" id="CHEBI:15378"/>
        <dbReference type="ChEBI" id="CHEBI:30823"/>
        <dbReference type="ChEBI" id="CHEBI:75342"/>
        <dbReference type="ChEBI" id="CHEBI:75735"/>
    </reaction>
    <physiologicalReaction direction="left-to-right" evidence="45">
        <dbReference type="Rhea" id="RHEA:39940"/>
    </physiologicalReaction>
</comment>
<dbReference type="InterPro" id="IPR035547">
    <property type="entry name" value="Phospholipase_B"/>
</dbReference>
<keyword evidence="13" id="KW-0443">Lipid metabolism</keyword>
<dbReference type="InterPro" id="IPR008265">
    <property type="entry name" value="Lipase_GDSL_AS"/>
</dbReference>
<dbReference type="PROSITE" id="PS01098">
    <property type="entry name" value="LIPASE_GDSL_SER"/>
    <property type="match status" value="1"/>
</dbReference>
<evidence type="ECO:0000256" key="4">
    <source>
        <dbReference type="ARBA" id="ARBA00013278"/>
    </source>
</evidence>
<organism evidence="50 51">
    <name type="scientific">Erinaceus europaeus</name>
    <name type="common">Western European hedgehog</name>
    <dbReference type="NCBI Taxonomy" id="9365"/>
    <lineage>
        <taxon>Eukaryota</taxon>
        <taxon>Metazoa</taxon>
        <taxon>Chordata</taxon>
        <taxon>Craniata</taxon>
        <taxon>Vertebrata</taxon>
        <taxon>Euteleostomi</taxon>
        <taxon>Mammalia</taxon>
        <taxon>Eutheria</taxon>
        <taxon>Laurasiatheria</taxon>
        <taxon>Eulipotyphla</taxon>
        <taxon>Erinaceidae</taxon>
        <taxon>Erinaceinae</taxon>
        <taxon>Erinaceus</taxon>
    </lineage>
</organism>
<keyword evidence="8 48" id="KW-0812">Transmembrane</keyword>
<evidence type="ECO:0000256" key="26">
    <source>
        <dbReference type="ARBA" id="ARBA00047363"/>
    </source>
</evidence>
<comment type="catalytic activity">
    <reaction evidence="40">
        <text>1-hexadecanoyl-2-(9Z-octadecenoyl)-sn-glycero-3-phosphocholine + H2O = 1-hexadecanoyl-sn-glycero-3-phosphocholine + (9Z)-octadecenoate + H(+)</text>
        <dbReference type="Rhea" id="RHEA:38779"/>
        <dbReference type="ChEBI" id="CHEBI:15377"/>
        <dbReference type="ChEBI" id="CHEBI:15378"/>
        <dbReference type="ChEBI" id="CHEBI:30823"/>
        <dbReference type="ChEBI" id="CHEBI:72998"/>
        <dbReference type="ChEBI" id="CHEBI:73001"/>
    </reaction>
    <physiologicalReaction direction="left-to-right" evidence="40">
        <dbReference type="Rhea" id="RHEA:38780"/>
    </physiologicalReaction>
</comment>
<evidence type="ECO:0000256" key="48">
    <source>
        <dbReference type="SAM" id="Phobius"/>
    </source>
</evidence>
<evidence type="ECO:0000256" key="41">
    <source>
        <dbReference type="ARBA" id="ARBA00048869"/>
    </source>
</evidence>
<evidence type="ECO:0000256" key="49">
    <source>
        <dbReference type="SAM" id="SignalP"/>
    </source>
</evidence>
<evidence type="ECO:0000256" key="28">
    <source>
        <dbReference type="ARBA" id="ARBA00047459"/>
    </source>
</evidence>
<comment type="catalytic activity">
    <reaction evidence="37">
        <text>a 1-acyl-sn-glycero-3-phosphocholine + H2O = sn-glycerol 3-phosphocholine + a fatty acid + H(+)</text>
        <dbReference type="Rhea" id="RHEA:15177"/>
        <dbReference type="ChEBI" id="CHEBI:15377"/>
        <dbReference type="ChEBI" id="CHEBI:15378"/>
        <dbReference type="ChEBI" id="CHEBI:16870"/>
        <dbReference type="ChEBI" id="CHEBI:28868"/>
        <dbReference type="ChEBI" id="CHEBI:58168"/>
        <dbReference type="EC" id="3.1.1.5"/>
    </reaction>
    <physiologicalReaction direction="left-to-right" evidence="37">
        <dbReference type="Rhea" id="RHEA:15178"/>
    </physiologicalReaction>
</comment>
<comment type="catalytic activity">
    <reaction evidence="30">
        <text>1-hexadecanoyl-2-(9Z-octadecenoyl)-sn-glycero-3-phospho-(1'-sn-glycerol) + H2O = 1-hexadecanoyl-sn-glycero-3-phospho-(1'-sn-glycerol) + (9Z)-octadecenoate + H(+)</text>
        <dbReference type="Rhea" id="RHEA:40919"/>
        <dbReference type="ChEBI" id="CHEBI:15377"/>
        <dbReference type="ChEBI" id="CHEBI:15378"/>
        <dbReference type="ChEBI" id="CHEBI:30823"/>
        <dbReference type="ChEBI" id="CHEBI:72841"/>
        <dbReference type="ChEBI" id="CHEBI:75158"/>
    </reaction>
    <physiologicalReaction direction="left-to-right" evidence="30">
        <dbReference type="Rhea" id="RHEA:40920"/>
    </physiologicalReaction>
</comment>
<evidence type="ECO:0000256" key="7">
    <source>
        <dbReference type="ARBA" id="ARBA00022475"/>
    </source>
</evidence>
<evidence type="ECO:0000256" key="47">
    <source>
        <dbReference type="SAM" id="Coils"/>
    </source>
</evidence>
<comment type="catalytic activity">
    <reaction evidence="19">
        <text>a 1,2-diacyl-sn-glycero-3-phosphocholine + H2O = a 1-acyl-sn-glycero-3-phosphocholine + a fatty acid + H(+)</text>
        <dbReference type="Rhea" id="RHEA:15801"/>
        <dbReference type="ChEBI" id="CHEBI:15377"/>
        <dbReference type="ChEBI" id="CHEBI:15378"/>
        <dbReference type="ChEBI" id="CHEBI:28868"/>
        <dbReference type="ChEBI" id="CHEBI:57643"/>
        <dbReference type="ChEBI" id="CHEBI:58168"/>
        <dbReference type="EC" id="3.1.1.4"/>
    </reaction>
    <physiologicalReaction direction="left-to-right" evidence="19">
        <dbReference type="Rhea" id="RHEA:15802"/>
    </physiologicalReaction>
</comment>
<keyword evidence="7" id="KW-1003">Cell membrane</keyword>
<comment type="catalytic activity">
    <reaction evidence="28">
        <text>1-hexadecanoyl-2-(9Z)-octadecenoyl-3-octadecanoyl-sn-glycerol + H2O = 1-hexadecanoyl-2-(9Z-octadecenoyl)-sn-glycerol + octadecanoate + H(+)</text>
        <dbReference type="Rhea" id="RHEA:41111"/>
        <dbReference type="ChEBI" id="CHEBI:15377"/>
        <dbReference type="ChEBI" id="CHEBI:15378"/>
        <dbReference type="ChEBI" id="CHEBI:25629"/>
        <dbReference type="ChEBI" id="CHEBI:75466"/>
        <dbReference type="ChEBI" id="CHEBI:77623"/>
    </reaction>
    <physiologicalReaction direction="left-to-right" evidence="28">
        <dbReference type="Rhea" id="RHEA:41112"/>
    </physiologicalReaction>
</comment>
<comment type="catalytic activity">
    <reaction evidence="26">
        <text>1,3-dihexadecanoyl-2-(9Z-octadecenoyl)glycerol + H2O = 1-hexadecanoyl-2-(9Z-octadecenoyl)-glycerol + hexadecanoate + H(+)</text>
        <dbReference type="Rhea" id="RHEA:40979"/>
        <dbReference type="ChEBI" id="CHEBI:7896"/>
        <dbReference type="ChEBI" id="CHEBI:15377"/>
        <dbReference type="ChEBI" id="CHEBI:15378"/>
        <dbReference type="ChEBI" id="CHEBI:75585"/>
        <dbReference type="ChEBI" id="CHEBI:75688"/>
    </reaction>
    <physiologicalReaction direction="left-to-right" evidence="26">
        <dbReference type="Rhea" id="RHEA:40980"/>
    </physiologicalReaction>
</comment>
<comment type="catalytic activity">
    <reaction evidence="31">
        <text>a 1-O-alkyl-2-acyl-sn-glycero-3-phosphocholine + H2O = a 1-O-alkyl-sn-glycero-3-phosphocholine + a fatty acid + H(+)</text>
        <dbReference type="Rhea" id="RHEA:36231"/>
        <dbReference type="ChEBI" id="CHEBI:15377"/>
        <dbReference type="ChEBI" id="CHEBI:15378"/>
        <dbReference type="ChEBI" id="CHEBI:28868"/>
        <dbReference type="ChEBI" id="CHEBI:30909"/>
        <dbReference type="ChEBI" id="CHEBI:36702"/>
        <dbReference type="EC" id="3.1.1.4"/>
    </reaction>
    <physiologicalReaction direction="left-to-right" evidence="31">
        <dbReference type="Rhea" id="RHEA:36232"/>
    </physiologicalReaction>
</comment>
<comment type="catalytic activity">
    <reaction evidence="33">
        <text>1,2-dihexadecanoyl-sn-glycero-3-phosphocholine + H2O = 1-hexadecanoyl-sn-glycero-3-phosphocholine + hexadecanoate + H(+)</text>
        <dbReference type="Rhea" id="RHEA:41223"/>
        <dbReference type="ChEBI" id="CHEBI:7896"/>
        <dbReference type="ChEBI" id="CHEBI:15377"/>
        <dbReference type="ChEBI" id="CHEBI:15378"/>
        <dbReference type="ChEBI" id="CHEBI:72998"/>
        <dbReference type="ChEBI" id="CHEBI:72999"/>
    </reaction>
    <physiologicalReaction direction="left-to-right" evidence="33">
        <dbReference type="Rhea" id="RHEA:41224"/>
    </physiologicalReaction>
</comment>
<keyword evidence="47" id="KW-0175">Coiled coil</keyword>
<comment type="catalytic activity">
    <reaction evidence="39">
        <text>1-hexadecanoyl-sn-glycero-3-phosphocholine + H2O = sn-glycerol 3-phosphocholine + hexadecanoate + H(+)</text>
        <dbReference type="Rhea" id="RHEA:40435"/>
        <dbReference type="ChEBI" id="CHEBI:7896"/>
        <dbReference type="ChEBI" id="CHEBI:15377"/>
        <dbReference type="ChEBI" id="CHEBI:15378"/>
        <dbReference type="ChEBI" id="CHEBI:16870"/>
        <dbReference type="ChEBI" id="CHEBI:72998"/>
    </reaction>
    <physiologicalReaction direction="left-to-right" evidence="39">
        <dbReference type="Rhea" id="RHEA:40436"/>
    </physiologicalReaction>
</comment>
<comment type="catalytic activity">
    <reaction evidence="42">
        <text>1-O-hexadecyl-2-(9Z)-octadecenoyl-sn-glycero-3-phosphocholine + H2O = 1-O-hexadecyl-sn-glycero-3-phosphocholine + (9Z)-octadecenoate + H(+)</text>
        <dbReference type="Rhea" id="RHEA:40915"/>
        <dbReference type="ChEBI" id="CHEBI:15377"/>
        <dbReference type="ChEBI" id="CHEBI:15378"/>
        <dbReference type="ChEBI" id="CHEBI:30823"/>
        <dbReference type="ChEBI" id="CHEBI:34112"/>
        <dbReference type="ChEBI" id="CHEBI:64496"/>
    </reaction>
    <physiologicalReaction direction="left-to-right" evidence="42">
        <dbReference type="Rhea" id="RHEA:40916"/>
    </physiologicalReaction>
</comment>
<evidence type="ECO:0000256" key="19">
    <source>
        <dbReference type="ARBA" id="ARBA00023422"/>
    </source>
</evidence>
<comment type="catalytic activity">
    <reaction evidence="44">
        <text>1,2-dihexadecanoyl-sn-glycero-3-phosphocholine + 2 H2O = sn-glycerol 3-phosphocholine + 2 hexadecanoate + 2 H(+)</text>
        <dbReference type="Rhea" id="RHEA:40975"/>
        <dbReference type="ChEBI" id="CHEBI:7896"/>
        <dbReference type="ChEBI" id="CHEBI:15377"/>
        <dbReference type="ChEBI" id="CHEBI:15378"/>
        <dbReference type="ChEBI" id="CHEBI:16870"/>
        <dbReference type="ChEBI" id="CHEBI:72999"/>
    </reaction>
    <physiologicalReaction direction="left-to-right" evidence="44">
        <dbReference type="Rhea" id="RHEA:40976"/>
    </physiologicalReaction>
</comment>
<comment type="catalytic activity">
    <reaction evidence="38">
        <text>1-hexadecanoyl-2-(9Z-octadecenoyl)-sn-glycero-3-phosphoethanolamine + H2O = 1-hexadecanoyl-sn-glycero-3-phosphoethanolamine + (9Z)-octadecenoate + H(+)</text>
        <dbReference type="Rhea" id="RHEA:40911"/>
        <dbReference type="ChEBI" id="CHEBI:15377"/>
        <dbReference type="ChEBI" id="CHEBI:15378"/>
        <dbReference type="ChEBI" id="CHEBI:30823"/>
        <dbReference type="ChEBI" id="CHEBI:73004"/>
        <dbReference type="ChEBI" id="CHEBI:73007"/>
    </reaction>
    <physiologicalReaction direction="left-to-right" evidence="38">
        <dbReference type="Rhea" id="RHEA:40912"/>
    </physiologicalReaction>
</comment>
<sequence>MGLPPCVLLPGLLLLLGQGTSQVCASPEENASEKKQWPTQRALSYRKGLVILKSLPFSCNPKNLGSNGSSTSVHTLRPSDIKFVASIGNIETFHNSEVSDVEKQNRTGKKVCMEVVTVLSDIIHHFNPSVLKPTCTPGKEIAPRRGAEGLLAQAEELVRSMKENQQLDFQNDWKLINVFFSNSSHCHLCLFPQQQRFMQYAMSKLSETLDYLHQEVPKAYVNLIDFSMILESSSSWLDDAVSSQEAETCRCTVQATALYEAVSQWSYQETWEHTLFSSKYNQQDSFTLAYQPFFSSKNLPSSLNRPPPWDPTSLALHLWNSMMEPAGHKDEPFSAREGTQVNCPPQGHPYLYTFWNSNYHPRLQTAPKMLEQVQGVKLQCPDKNPSSTIPTSVHRLKPADIKVIAALGDSLIAANGAGAGRGNLLDVLVEFRGLSWSAGGDENLRTLVTLPNILREFNAKLIGYSTGTGDKNSAGARLNRAVSGAKSGDVTAQAKELVQMLQKDKTINFKEDWKLVTLFIGGNDLCNFCENSVMHRPESITDNVRTVLDILHDQVPRLFVNLVSMLEIINLKELHSNLRAGCPGVILRQVCPCLFKAQDGSRELASLSDANRRYQKLIRNLVNSGRYDTSDDFTVVLQTFFERVRLPRTPEGLPDISFFAPDCFHFSRKAHAHSASALWNSMLAPIGQKTTQLDFQSNITLACPSQDRPFLRTYKNSLGMYGSFLRCRNSAPSSVKPTSVHSLRPGDINLVAALGDSLTAGSGIGTRPGNLLGMTTQFRGLVFSVGGDGTLENVTTLPNILRKFNDGLIGFAVCNGDVTSVDAFLDLAVPKTQTKGFLKQAEALVKKMINDSRVNIHDHWKIITVLIGNSDFCDFCTNQKEYTAEKFLEHVRSGLDYLQAQVPKALVNLVDFMSPDIMRQVFIGNPDCPTENASTLCNCVLTPKRNSLGLAALETLSRSYQHGLRELVYSGRYDTKDDFTVVLQPFFENLVLPFNSNGDPLITYFTADCLLPSQRLHTQLARGLWGNMMEPLGKKTSFLQLEQHLRLSCPNPDVPYLRTHKNSNYTYPGIPTDMNWGIKFKCKEVKPSAYVPTSVHKLQPADLKVVAAMGDWVTTAMGVSPTNVSNYIASWRGLSWSIGGDKNLQNQTTLPNILRKFNIHIHGSSTGTWKETAGLNVATEQARSRDLMAQVEDLIEQLENMTEINLAEDWKLITIFIGINDLCDYCDTGDENAANVYLKNIQQALNALSSKISRVFVNVVQIMDISDLYQNQNGPCLHPIPSPFTCPCFRSFSEMEDLIKMNKKFQSAIHSLTDMEVYHTREDFTVVVQPFLEKAAIPRDKDGAMDSTFFSEDCFHLSARTHDQMAMALWNNMLQPVGEKSSSIDFSCTGDKLICPTAAKPYLYTLKNSGYMVPVPATAKVKVIWWRFWVMLGLVIFLVIILVVLVMVLYLDSTNSQRQEEAMKNLSGEAAVL</sequence>
<evidence type="ECO:0000256" key="33">
    <source>
        <dbReference type="ARBA" id="ARBA00048227"/>
    </source>
</evidence>
<name>A0ABM3X1T2_ERIEU</name>
<evidence type="ECO:0000256" key="6">
    <source>
        <dbReference type="ARBA" id="ARBA00015133"/>
    </source>
</evidence>
<evidence type="ECO:0000256" key="46">
    <source>
        <dbReference type="ARBA" id="ARBA00049461"/>
    </source>
</evidence>
<evidence type="ECO:0000256" key="9">
    <source>
        <dbReference type="ARBA" id="ARBA00022729"/>
    </source>
</evidence>
<reference evidence="51" key="1">
    <citation type="submission" date="2025-08" db="UniProtKB">
        <authorList>
            <consortium name="RefSeq"/>
        </authorList>
    </citation>
    <scope>IDENTIFICATION</scope>
</reference>
<dbReference type="EC" id="3.1.1.3" evidence="5"/>
<evidence type="ECO:0000256" key="22">
    <source>
        <dbReference type="ARBA" id="ARBA00031485"/>
    </source>
</evidence>
<evidence type="ECO:0000256" key="10">
    <source>
        <dbReference type="ARBA" id="ARBA00022737"/>
    </source>
</evidence>
<protein>
    <recommendedName>
        <fullName evidence="6">Phospholipase B1, membrane-associated</fullName>
        <ecNumber evidence="5">3.1.1.3</ecNumber>
        <ecNumber evidence="4">3.1.1.4</ecNumber>
        <ecNumber evidence="3">3.1.1.5</ecNumber>
    </recommendedName>
    <alternativeName>
        <fullName evidence="20">Lysophospholipase</fullName>
    </alternativeName>
    <alternativeName>
        <fullName evidence="21">Phospholipase A2</fullName>
    </alternativeName>
    <alternativeName>
        <fullName evidence="23">Phospholipase B/lipase</fullName>
    </alternativeName>
    <alternativeName>
        <fullName evidence="22">Triacylglycerol lipase</fullName>
    </alternativeName>
</protein>
<evidence type="ECO:0000256" key="37">
    <source>
        <dbReference type="ARBA" id="ARBA00048454"/>
    </source>
</evidence>
<evidence type="ECO:0000256" key="30">
    <source>
        <dbReference type="ARBA" id="ARBA00048015"/>
    </source>
</evidence>
<evidence type="ECO:0000256" key="20">
    <source>
        <dbReference type="ARBA" id="ARBA00029723"/>
    </source>
</evidence>
<comment type="function">
    <text evidence="24">Calcium-independent membrane-associated phospholipase that catalyzes complete diacylation of phospholipids by hydrolyzing both sn-1 and sn-2 fatty acyl chains attached to the glycerol backbone (phospholipase B activity). Has dual phospholipase and lysophospholipase activities toward diacylphospholipids. Preferentially cleaves sn-2 ester bonds over sn-1 bonds. Acts as a lipase toward glycerolipid substrates. Hydrolyzes fatty acyl chains of diacylglycerols with preference for the sn-2 position and of triacylglycerols with not positional selectivity. May also hydrolyze long chain retinyl esters such as retinyl palmitate. May contribute to digestion of dietary phospholipids, glycerolipids and retinoids, facilitating lipid absorption at the brush border.</text>
</comment>
<evidence type="ECO:0000256" key="39">
    <source>
        <dbReference type="ARBA" id="ARBA00048656"/>
    </source>
</evidence>
<evidence type="ECO:0000256" key="3">
    <source>
        <dbReference type="ARBA" id="ARBA00013274"/>
    </source>
</evidence>
<evidence type="ECO:0000256" key="21">
    <source>
        <dbReference type="ARBA" id="ARBA00031182"/>
    </source>
</evidence>
<evidence type="ECO:0000256" key="44">
    <source>
        <dbReference type="ARBA" id="ARBA00049363"/>
    </source>
</evidence>
<comment type="catalytic activity">
    <reaction evidence="36">
        <text>1,2,3-tri-(9Z-octadecenoyl)-glycerol + H2O = di-(9Z)-octadecenoylglycerol + (9Z)-octadecenoate + H(+)</text>
        <dbReference type="Rhea" id="RHEA:38575"/>
        <dbReference type="ChEBI" id="CHEBI:15377"/>
        <dbReference type="ChEBI" id="CHEBI:15378"/>
        <dbReference type="ChEBI" id="CHEBI:30823"/>
        <dbReference type="ChEBI" id="CHEBI:53753"/>
        <dbReference type="ChEBI" id="CHEBI:75945"/>
    </reaction>
    <physiologicalReaction direction="left-to-right" evidence="36">
        <dbReference type="Rhea" id="RHEA:38576"/>
    </physiologicalReaction>
</comment>
<evidence type="ECO:0000256" key="16">
    <source>
        <dbReference type="ARBA" id="ARBA00023264"/>
    </source>
</evidence>
<keyword evidence="9 49" id="KW-0732">Signal</keyword>
<feature type="coiled-coil region" evidence="47">
    <location>
        <begin position="1177"/>
        <end position="1204"/>
    </location>
</feature>
<keyword evidence="12 48" id="KW-1133">Transmembrane helix</keyword>
<accession>A0ABM3X1T2</accession>
<evidence type="ECO:0000256" key="40">
    <source>
        <dbReference type="ARBA" id="ARBA00048699"/>
    </source>
</evidence>
<evidence type="ECO:0000256" key="25">
    <source>
        <dbReference type="ARBA" id="ARBA00047324"/>
    </source>
</evidence>
<evidence type="ECO:0000256" key="23">
    <source>
        <dbReference type="ARBA" id="ARBA00033022"/>
    </source>
</evidence>
<dbReference type="PANTHER" id="PTHR21325:SF52">
    <property type="entry name" value="PHOSPHOLIPASE B1, MEMBRANE-ASSOCIATED"/>
    <property type="match status" value="1"/>
</dbReference>
<evidence type="ECO:0000256" key="35">
    <source>
        <dbReference type="ARBA" id="ARBA00048374"/>
    </source>
</evidence>
<comment type="catalytic activity">
    <reaction evidence="27">
        <text>1-(9Z-octadecenoyl)-glycerol + H2O = glycerol + (9Z)-octadecenoate + H(+)</text>
        <dbReference type="Rhea" id="RHEA:38487"/>
        <dbReference type="ChEBI" id="CHEBI:15377"/>
        <dbReference type="ChEBI" id="CHEBI:15378"/>
        <dbReference type="ChEBI" id="CHEBI:17754"/>
        <dbReference type="ChEBI" id="CHEBI:30823"/>
        <dbReference type="ChEBI" id="CHEBI:75342"/>
    </reaction>
    <physiologicalReaction direction="left-to-right" evidence="27">
        <dbReference type="Rhea" id="RHEA:38488"/>
    </physiologicalReaction>
</comment>
<dbReference type="EC" id="3.1.1.5" evidence="3"/>
<evidence type="ECO:0000256" key="29">
    <source>
        <dbReference type="ARBA" id="ARBA00048011"/>
    </source>
</evidence>
<evidence type="ECO:0000313" key="50">
    <source>
        <dbReference type="Proteomes" id="UP001652624"/>
    </source>
</evidence>
<evidence type="ECO:0000256" key="24">
    <source>
        <dbReference type="ARBA" id="ARBA00045916"/>
    </source>
</evidence>
<keyword evidence="10" id="KW-0677">Repeat</keyword>
<evidence type="ECO:0000256" key="11">
    <source>
        <dbReference type="ARBA" id="ARBA00022801"/>
    </source>
</evidence>
<proteinExistence type="inferred from homology"/>
<evidence type="ECO:0000256" key="36">
    <source>
        <dbReference type="ARBA" id="ARBA00048386"/>
    </source>
</evidence>
<dbReference type="PANTHER" id="PTHR21325">
    <property type="entry name" value="PHOSPHOLIPASE B, PLB1"/>
    <property type="match status" value="1"/>
</dbReference>
<keyword evidence="16" id="KW-1208">Phospholipid metabolism</keyword>
<comment type="catalytic activity">
    <reaction evidence="32">
        <text>1,2-di-(9Z-octadecenoyl)-sn-glycero-3-phosphocholine + H2O = 1-(9Z-octadecenoyl)-sn-glycero-3-phosphocholine + (9Z)-octadecenoate + H(+)</text>
        <dbReference type="Rhea" id="RHEA:40923"/>
        <dbReference type="ChEBI" id="CHEBI:15377"/>
        <dbReference type="ChEBI" id="CHEBI:15378"/>
        <dbReference type="ChEBI" id="CHEBI:28610"/>
        <dbReference type="ChEBI" id="CHEBI:30823"/>
        <dbReference type="ChEBI" id="CHEBI:74669"/>
    </reaction>
    <physiologicalReaction direction="left-to-right" evidence="32">
        <dbReference type="Rhea" id="RHEA:40924"/>
    </physiologicalReaction>
</comment>
<dbReference type="RefSeq" id="XP_060042784.1">
    <property type="nucleotide sequence ID" value="XM_060186801.1"/>
</dbReference>
<evidence type="ECO:0000256" key="18">
    <source>
        <dbReference type="ARBA" id="ARBA00023408"/>
    </source>
</evidence>
<dbReference type="SUPFAM" id="SSF52266">
    <property type="entry name" value="SGNH hydrolase"/>
    <property type="match status" value="3"/>
</dbReference>
<evidence type="ECO:0000256" key="38">
    <source>
        <dbReference type="ARBA" id="ARBA00048613"/>
    </source>
</evidence>
<comment type="catalytic activity">
    <reaction evidence="17">
        <text>a triacylglycerol + H2O = a diacylglycerol + a fatty acid + H(+)</text>
        <dbReference type="Rhea" id="RHEA:12044"/>
        <dbReference type="ChEBI" id="CHEBI:15377"/>
        <dbReference type="ChEBI" id="CHEBI:15378"/>
        <dbReference type="ChEBI" id="CHEBI:17855"/>
        <dbReference type="ChEBI" id="CHEBI:18035"/>
        <dbReference type="ChEBI" id="CHEBI:28868"/>
        <dbReference type="EC" id="3.1.1.3"/>
    </reaction>
    <physiologicalReaction direction="left-to-right" evidence="17">
        <dbReference type="Rhea" id="RHEA:12045"/>
    </physiologicalReaction>
</comment>
<evidence type="ECO:0000256" key="12">
    <source>
        <dbReference type="ARBA" id="ARBA00022989"/>
    </source>
</evidence>
<feature type="chain" id="PRO_5047478707" description="Phospholipase B1, membrane-associated" evidence="49">
    <location>
        <begin position="26"/>
        <end position="1473"/>
    </location>
</feature>
<evidence type="ECO:0000256" key="27">
    <source>
        <dbReference type="ARBA" id="ARBA00047438"/>
    </source>
</evidence>
<dbReference type="CDD" id="cd01824">
    <property type="entry name" value="Phospholipase_B_like"/>
    <property type="match status" value="3"/>
</dbReference>
<feature type="transmembrane region" description="Helical" evidence="48">
    <location>
        <begin position="1424"/>
        <end position="1451"/>
    </location>
</feature>
<dbReference type="InterPro" id="IPR038885">
    <property type="entry name" value="PLB1"/>
</dbReference>
<evidence type="ECO:0000256" key="31">
    <source>
        <dbReference type="ARBA" id="ARBA00048049"/>
    </source>
</evidence>
<evidence type="ECO:0000256" key="8">
    <source>
        <dbReference type="ARBA" id="ARBA00022692"/>
    </source>
</evidence>
<gene>
    <name evidence="51" type="primary">LOC132537451</name>
</gene>
<dbReference type="Pfam" id="PF00657">
    <property type="entry name" value="Lipase_GDSL"/>
    <property type="match status" value="3"/>
</dbReference>
<evidence type="ECO:0000256" key="34">
    <source>
        <dbReference type="ARBA" id="ARBA00048362"/>
    </source>
</evidence>
<comment type="similarity">
    <text evidence="2">Belongs to the 'GDSL' lipolytic enzyme family. Phospholipase B1 subfamily.</text>
</comment>
<evidence type="ECO:0000256" key="17">
    <source>
        <dbReference type="ARBA" id="ARBA00023369"/>
    </source>
</evidence>
<evidence type="ECO:0000256" key="45">
    <source>
        <dbReference type="ARBA" id="ARBA00049372"/>
    </source>
</evidence>
<dbReference type="InterPro" id="IPR036514">
    <property type="entry name" value="SGNH_hydro_sf"/>
</dbReference>
<comment type="subcellular location">
    <subcellularLocation>
        <location evidence="1">Apical cell membrane</location>
        <topology evidence="1">Single-pass type I membrane protein</topology>
    </subcellularLocation>
</comment>
<keyword evidence="15" id="KW-0325">Glycoprotein</keyword>
<evidence type="ECO:0000256" key="14">
    <source>
        <dbReference type="ARBA" id="ARBA00023136"/>
    </source>
</evidence>
<dbReference type="GeneID" id="132537451"/>
<comment type="catalytic activity">
    <reaction evidence="46">
        <text>2-(9Z-octadecenoyl)-glycerol + H2O = glycerol + (9Z)-octadecenoate + H(+)</text>
        <dbReference type="Rhea" id="RHEA:38491"/>
        <dbReference type="ChEBI" id="CHEBI:15377"/>
        <dbReference type="ChEBI" id="CHEBI:15378"/>
        <dbReference type="ChEBI" id="CHEBI:17754"/>
        <dbReference type="ChEBI" id="CHEBI:30823"/>
        <dbReference type="ChEBI" id="CHEBI:73990"/>
    </reaction>
    <physiologicalReaction direction="left-to-right" evidence="46">
        <dbReference type="Rhea" id="RHEA:38492"/>
    </physiologicalReaction>
</comment>
<comment type="catalytic activity">
    <reaction evidence="34">
        <text>1-hexadecanoyl-2-(9Z,12Z-octadecadienoyl)-sn-glycero-3-phosphocholine + H2O = 2-(9Z,12Z-octadecadienoyl)-sn-glycero-3-phosphocholine + hexadecanoate + H(+)</text>
        <dbReference type="Rhea" id="RHEA:40971"/>
        <dbReference type="ChEBI" id="CHEBI:7896"/>
        <dbReference type="ChEBI" id="CHEBI:15377"/>
        <dbReference type="ChEBI" id="CHEBI:15378"/>
        <dbReference type="ChEBI" id="CHEBI:73002"/>
        <dbReference type="ChEBI" id="CHEBI:76084"/>
    </reaction>
    <physiologicalReaction direction="left-to-right" evidence="34">
        <dbReference type="Rhea" id="RHEA:40972"/>
    </physiologicalReaction>
</comment>
<evidence type="ECO:0000256" key="1">
    <source>
        <dbReference type="ARBA" id="ARBA00004247"/>
    </source>
</evidence>
<evidence type="ECO:0000256" key="13">
    <source>
        <dbReference type="ARBA" id="ARBA00023098"/>
    </source>
</evidence>
<comment type="catalytic activity">
    <reaction evidence="18">
        <text>1-hexadecanoyl-2-(9Z,12Z-octadecadienoyl)-sn-glycero-3-phosphocholine + H2O = (9Z,12Z)-octadecadienoate + 1-hexadecanoyl-sn-glycero-3-phosphocholine + H(+)</text>
        <dbReference type="Rhea" id="RHEA:40811"/>
        <dbReference type="ChEBI" id="CHEBI:15377"/>
        <dbReference type="ChEBI" id="CHEBI:15378"/>
        <dbReference type="ChEBI" id="CHEBI:30245"/>
        <dbReference type="ChEBI" id="CHEBI:72998"/>
        <dbReference type="ChEBI" id="CHEBI:73002"/>
    </reaction>
    <physiologicalReaction direction="left-to-right" evidence="18">
        <dbReference type="Rhea" id="RHEA:40812"/>
    </physiologicalReaction>
</comment>
<keyword evidence="50" id="KW-1185">Reference proteome</keyword>
<dbReference type="Proteomes" id="UP001652624">
    <property type="component" value="Chromosome 3"/>
</dbReference>
<comment type="catalytic activity">
    <reaction evidence="35">
        <text>1-octadecanoyl-2-(9Z,12Z)-octadecadienoyl-sn-glycerol + H2O = 1-octadecanoyl-sn-glycerol + (9Z,12Z)-octadecadienoate + H(+)</text>
        <dbReference type="Rhea" id="RHEA:40927"/>
        <dbReference type="ChEBI" id="CHEBI:15377"/>
        <dbReference type="ChEBI" id="CHEBI:15378"/>
        <dbReference type="ChEBI" id="CHEBI:30245"/>
        <dbReference type="ChEBI" id="CHEBI:75550"/>
        <dbReference type="ChEBI" id="CHEBI:77097"/>
    </reaction>
    <physiologicalReaction direction="left-to-right" evidence="35">
        <dbReference type="Rhea" id="RHEA:40928"/>
    </physiologicalReaction>
</comment>
<evidence type="ECO:0000256" key="43">
    <source>
        <dbReference type="ARBA" id="ARBA00048939"/>
    </source>
</evidence>